<dbReference type="Proteomes" id="UP000575241">
    <property type="component" value="Unassembled WGS sequence"/>
</dbReference>
<dbReference type="InterPro" id="IPR050767">
    <property type="entry name" value="Sel1_AlgK"/>
</dbReference>
<name>A0A7W7K681_9SPHN</name>
<dbReference type="SMART" id="SM00671">
    <property type="entry name" value="SEL1"/>
    <property type="match status" value="4"/>
</dbReference>
<protein>
    <recommendedName>
        <fullName evidence="3">Sel1 repeat family protein</fullName>
    </recommendedName>
</protein>
<accession>A0A7W7K681</accession>
<evidence type="ECO:0000313" key="2">
    <source>
        <dbReference type="Proteomes" id="UP000575241"/>
    </source>
</evidence>
<dbReference type="EMBL" id="JACHLN010000005">
    <property type="protein sequence ID" value="MBB4841296.1"/>
    <property type="molecule type" value="Genomic_DNA"/>
</dbReference>
<dbReference type="PANTHER" id="PTHR11102">
    <property type="entry name" value="SEL-1-LIKE PROTEIN"/>
    <property type="match status" value="1"/>
</dbReference>
<dbReference type="RefSeq" id="WP_184170831.1">
    <property type="nucleotide sequence ID" value="NZ_JACHLN010000005.1"/>
</dbReference>
<dbReference type="AlphaFoldDB" id="A0A7W7K681"/>
<comment type="caution">
    <text evidence="1">The sequence shown here is derived from an EMBL/GenBank/DDBJ whole genome shotgun (WGS) entry which is preliminary data.</text>
</comment>
<dbReference type="Gene3D" id="1.25.40.10">
    <property type="entry name" value="Tetratricopeptide repeat domain"/>
    <property type="match status" value="1"/>
</dbReference>
<dbReference type="InterPro" id="IPR011990">
    <property type="entry name" value="TPR-like_helical_dom_sf"/>
</dbReference>
<organism evidence="1 2">
    <name type="scientific">Sphingomonas kyeonggiensis</name>
    <dbReference type="NCBI Taxonomy" id="1268553"/>
    <lineage>
        <taxon>Bacteria</taxon>
        <taxon>Pseudomonadati</taxon>
        <taxon>Pseudomonadota</taxon>
        <taxon>Alphaproteobacteria</taxon>
        <taxon>Sphingomonadales</taxon>
        <taxon>Sphingomonadaceae</taxon>
        <taxon>Sphingomonas</taxon>
    </lineage>
</organism>
<dbReference type="PANTHER" id="PTHR11102:SF160">
    <property type="entry name" value="ERAD-ASSOCIATED E3 UBIQUITIN-PROTEIN LIGASE COMPONENT HRD3"/>
    <property type="match status" value="1"/>
</dbReference>
<proteinExistence type="predicted"/>
<dbReference type="InterPro" id="IPR006597">
    <property type="entry name" value="Sel1-like"/>
</dbReference>
<sequence length="310" mass="32285">MQWRTLAGPELRRLAGFPGSAPAVLAAAQNGDPRAMALISGAYATGSGVPRNDSEAFRWAQRSAATGLPLGIHVLGLDYFYGTGVSPDPAQYLRLIRQAADAGSIVAAGEYAKALFRGEITAKDLAGALRYAKIGAEGGIAESKMLYGTLLYDRSLPGRNPAEGGKWIRAAAADGYDFARKAAAALEAQDGFSASAKQLFVSNFGNSLVGAHTVIAAADDPCVTQIVVDLNGTTGSFLVNWQETVVASAGNSFLNLSGAILNGTQRAGGDVRNSLGLSLHRDQSDVPEEQDRMSDLASAAKQVSEICHAL</sequence>
<evidence type="ECO:0008006" key="3">
    <source>
        <dbReference type="Google" id="ProtNLM"/>
    </source>
</evidence>
<dbReference type="Pfam" id="PF08238">
    <property type="entry name" value="Sel1"/>
    <property type="match status" value="4"/>
</dbReference>
<evidence type="ECO:0000313" key="1">
    <source>
        <dbReference type="EMBL" id="MBB4841296.1"/>
    </source>
</evidence>
<reference evidence="1 2" key="1">
    <citation type="submission" date="2020-08" db="EMBL/GenBank/DDBJ databases">
        <title>Functional genomics of gut bacteria from endangered species of beetles.</title>
        <authorList>
            <person name="Carlos-Shanley C."/>
        </authorList>
    </citation>
    <scope>NUCLEOTIDE SEQUENCE [LARGE SCALE GENOMIC DNA]</scope>
    <source>
        <strain evidence="1 2">S00224</strain>
    </source>
</reference>
<dbReference type="SUPFAM" id="SSF81901">
    <property type="entry name" value="HCP-like"/>
    <property type="match status" value="1"/>
</dbReference>
<keyword evidence="2" id="KW-1185">Reference proteome</keyword>
<gene>
    <name evidence="1" type="ORF">HNP52_004398</name>
</gene>